<keyword evidence="1" id="KW-0812">Transmembrane</keyword>
<reference evidence="2 3" key="1">
    <citation type="submission" date="2024-09" db="EMBL/GenBank/DDBJ databases">
        <title>Rethinking Asexuality: The Enigmatic Case of Functional Sexual Genes in Lepraria (Stereocaulaceae).</title>
        <authorList>
            <person name="Doellman M."/>
            <person name="Sun Y."/>
            <person name="Barcenas-Pena A."/>
            <person name="Lumbsch H.T."/>
            <person name="Grewe F."/>
        </authorList>
    </citation>
    <scope>NUCLEOTIDE SEQUENCE [LARGE SCALE GENOMIC DNA]</scope>
    <source>
        <strain evidence="2 3">Grewe 0041</strain>
    </source>
</reference>
<gene>
    <name evidence="2" type="ORF">ABVK25_010093</name>
</gene>
<comment type="caution">
    <text evidence="2">The sequence shown here is derived from an EMBL/GenBank/DDBJ whole genome shotgun (WGS) entry which is preliminary data.</text>
</comment>
<dbReference type="EMBL" id="JBHFEH010000060">
    <property type="protein sequence ID" value="KAL2049633.1"/>
    <property type="molecule type" value="Genomic_DNA"/>
</dbReference>
<organism evidence="2 3">
    <name type="scientific">Lepraria finkii</name>
    <dbReference type="NCBI Taxonomy" id="1340010"/>
    <lineage>
        <taxon>Eukaryota</taxon>
        <taxon>Fungi</taxon>
        <taxon>Dikarya</taxon>
        <taxon>Ascomycota</taxon>
        <taxon>Pezizomycotina</taxon>
        <taxon>Lecanoromycetes</taxon>
        <taxon>OSLEUM clade</taxon>
        <taxon>Lecanoromycetidae</taxon>
        <taxon>Lecanorales</taxon>
        <taxon>Lecanorineae</taxon>
        <taxon>Stereocaulaceae</taxon>
        <taxon>Lepraria</taxon>
    </lineage>
</organism>
<feature type="transmembrane region" description="Helical" evidence="1">
    <location>
        <begin position="6"/>
        <end position="31"/>
    </location>
</feature>
<keyword evidence="1" id="KW-0472">Membrane</keyword>
<proteinExistence type="predicted"/>
<accession>A0ABR4AVE4</accession>
<keyword evidence="1" id="KW-1133">Transmembrane helix</keyword>
<dbReference type="Proteomes" id="UP001590951">
    <property type="component" value="Unassembled WGS sequence"/>
</dbReference>
<name>A0ABR4AVE4_9LECA</name>
<protein>
    <submittedName>
        <fullName evidence="2">Uncharacterized protein</fullName>
    </submittedName>
</protein>
<evidence type="ECO:0000313" key="2">
    <source>
        <dbReference type="EMBL" id="KAL2049633.1"/>
    </source>
</evidence>
<sequence>MILPTYLWKLILRILYIPLSLTAIGCLAWALNHHNYYGSYSFDFYGSDFVLLL</sequence>
<evidence type="ECO:0000256" key="1">
    <source>
        <dbReference type="SAM" id="Phobius"/>
    </source>
</evidence>
<evidence type="ECO:0000313" key="3">
    <source>
        <dbReference type="Proteomes" id="UP001590951"/>
    </source>
</evidence>
<keyword evidence="3" id="KW-1185">Reference proteome</keyword>